<keyword evidence="2 4" id="KW-0479">Metal-binding</keyword>
<dbReference type="SUPFAM" id="SSF46626">
    <property type="entry name" value="Cytochrome c"/>
    <property type="match status" value="1"/>
</dbReference>
<feature type="transmembrane region" description="Helical" evidence="5">
    <location>
        <begin position="12"/>
        <end position="32"/>
    </location>
</feature>
<keyword evidence="5" id="KW-1133">Transmembrane helix</keyword>
<evidence type="ECO:0000313" key="8">
    <source>
        <dbReference type="Proteomes" id="UP000198310"/>
    </source>
</evidence>
<evidence type="ECO:0000259" key="6">
    <source>
        <dbReference type="PROSITE" id="PS51007"/>
    </source>
</evidence>
<dbReference type="Pfam" id="PF00034">
    <property type="entry name" value="Cytochrom_C"/>
    <property type="match status" value="1"/>
</dbReference>
<evidence type="ECO:0000256" key="4">
    <source>
        <dbReference type="PROSITE-ProRule" id="PRU00433"/>
    </source>
</evidence>
<evidence type="ECO:0000256" key="5">
    <source>
        <dbReference type="SAM" id="Phobius"/>
    </source>
</evidence>
<keyword evidence="5" id="KW-0812">Transmembrane</keyword>
<dbReference type="RefSeq" id="WP_245855269.1">
    <property type="nucleotide sequence ID" value="NZ_FZNS01000001.1"/>
</dbReference>
<protein>
    <submittedName>
        <fullName evidence="7">Cytochrome c</fullName>
    </submittedName>
</protein>
<keyword evidence="5" id="KW-0472">Membrane</keyword>
<accession>A0A238VJ73</accession>
<keyword evidence="8" id="KW-1185">Reference proteome</keyword>
<evidence type="ECO:0000256" key="1">
    <source>
        <dbReference type="ARBA" id="ARBA00022617"/>
    </source>
</evidence>
<evidence type="ECO:0000256" key="3">
    <source>
        <dbReference type="ARBA" id="ARBA00023004"/>
    </source>
</evidence>
<dbReference type="InterPro" id="IPR009056">
    <property type="entry name" value="Cyt_c-like_dom"/>
</dbReference>
<feature type="domain" description="Cytochrome c" evidence="6">
    <location>
        <begin position="65"/>
        <end position="156"/>
    </location>
</feature>
<gene>
    <name evidence="7" type="ORF">SAMN06269173_101743</name>
</gene>
<evidence type="ECO:0000313" key="7">
    <source>
        <dbReference type="EMBL" id="SNR34276.1"/>
    </source>
</evidence>
<reference evidence="8" key="1">
    <citation type="submission" date="2017-06" db="EMBL/GenBank/DDBJ databases">
        <authorList>
            <person name="Varghese N."/>
            <person name="Submissions S."/>
        </authorList>
    </citation>
    <scope>NUCLEOTIDE SEQUENCE [LARGE SCALE GENOMIC DNA]</scope>
    <source>
        <strain evidence="8">DSM 28041</strain>
    </source>
</reference>
<keyword evidence="3 4" id="KW-0408">Iron</keyword>
<name>A0A238VJ73_9BACT</name>
<dbReference type="PROSITE" id="PS51007">
    <property type="entry name" value="CYTC"/>
    <property type="match status" value="1"/>
</dbReference>
<dbReference type="GO" id="GO:0020037">
    <property type="term" value="F:heme binding"/>
    <property type="evidence" value="ECO:0007669"/>
    <property type="project" value="InterPro"/>
</dbReference>
<dbReference type="AlphaFoldDB" id="A0A238VJ73"/>
<sequence length="176" mass="18904">MNRTWLEIIFPASLALLVCTIGMLLLTMMGVLEVPLTEDAGAVSTSPSPVALADSAASAQGITNPEIAAGDALFKSNCAQCHAADEVVVGPALAGISRRRPEKWVVAWVKNSSKLVASGDEYAVRIFNQYQKQQMPSFQLTDEEIRQILLYIDDNAPVSNTTSTGKTVSLQAVYCQ</sequence>
<evidence type="ECO:0000256" key="2">
    <source>
        <dbReference type="ARBA" id="ARBA00022723"/>
    </source>
</evidence>
<proteinExistence type="predicted"/>
<dbReference type="Gene3D" id="1.10.760.10">
    <property type="entry name" value="Cytochrome c-like domain"/>
    <property type="match status" value="1"/>
</dbReference>
<dbReference type="Proteomes" id="UP000198310">
    <property type="component" value="Unassembled WGS sequence"/>
</dbReference>
<organism evidence="7 8">
    <name type="scientific">Hymenobacter mucosus</name>
    <dbReference type="NCBI Taxonomy" id="1411120"/>
    <lineage>
        <taxon>Bacteria</taxon>
        <taxon>Pseudomonadati</taxon>
        <taxon>Bacteroidota</taxon>
        <taxon>Cytophagia</taxon>
        <taxon>Cytophagales</taxon>
        <taxon>Hymenobacteraceae</taxon>
        <taxon>Hymenobacter</taxon>
    </lineage>
</organism>
<keyword evidence="1 4" id="KW-0349">Heme</keyword>
<dbReference type="GO" id="GO:0046872">
    <property type="term" value="F:metal ion binding"/>
    <property type="evidence" value="ECO:0007669"/>
    <property type="project" value="UniProtKB-KW"/>
</dbReference>
<dbReference type="GO" id="GO:0009055">
    <property type="term" value="F:electron transfer activity"/>
    <property type="evidence" value="ECO:0007669"/>
    <property type="project" value="InterPro"/>
</dbReference>
<dbReference type="EMBL" id="FZNS01000001">
    <property type="protein sequence ID" value="SNR34276.1"/>
    <property type="molecule type" value="Genomic_DNA"/>
</dbReference>
<dbReference type="InterPro" id="IPR036909">
    <property type="entry name" value="Cyt_c-like_dom_sf"/>
</dbReference>